<dbReference type="InterPro" id="IPR050626">
    <property type="entry name" value="Peptidase_M16"/>
</dbReference>
<proteinExistence type="predicted"/>
<protein>
    <submittedName>
        <fullName evidence="3">Uncharacterized protein</fullName>
    </submittedName>
</protein>
<dbReference type="AlphaFoldDB" id="A0A8S9GEI1"/>
<accession>A0A8S9GEI1</accession>
<feature type="compositionally biased region" description="Basic residues" evidence="2">
    <location>
        <begin position="256"/>
        <end position="266"/>
    </location>
</feature>
<evidence type="ECO:0000313" key="3">
    <source>
        <dbReference type="EMBL" id="KAF2544030.1"/>
    </source>
</evidence>
<dbReference type="Proteomes" id="UP000712281">
    <property type="component" value="Unassembled WGS sequence"/>
</dbReference>
<organism evidence="3 4">
    <name type="scientific">Brassica cretica</name>
    <name type="common">Mustard</name>
    <dbReference type="NCBI Taxonomy" id="69181"/>
    <lineage>
        <taxon>Eukaryota</taxon>
        <taxon>Viridiplantae</taxon>
        <taxon>Streptophyta</taxon>
        <taxon>Embryophyta</taxon>
        <taxon>Tracheophyta</taxon>
        <taxon>Spermatophyta</taxon>
        <taxon>Magnoliopsida</taxon>
        <taxon>eudicotyledons</taxon>
        <taxon>Gunneridae</taxon>
        <taxon>Pentapetalae</taxon>
        <taxon>rosids</taxon>
        <taxon>malvids</taxon>
        <taxon>Brassicales</taxon>
        <taxon>Brassicaceae</taxon>
        <taxon>Brassiceae</taxon>
        <taxon>Brassica</taxon>
    </lineage>
</organism>
<dbReference type="GO" id="GO:0005829">
    <property type="term" value="C:cytosol"/>
    <property type="evidence" value="ECO:0007669"/>
    <property type="project" value="TreeGrafter"/>
</dbReference>
<gene>
    <name evidence="3" type="ORF">F2Q68_00032251</name>
</gene>
<dbReference type="PANTHER" id="PTHR43690">
    <property type="entry name" value="NARDILYSIN"/>
    <property type="match status" value="1"/>
</dbReference>
<name>A0A8S9GEI1_BRACR</name>
<sequence length="266" mass="30845">MCQGSQRRSGQPAKLTLRRHVAEALLPSAGEDVLLITGGESSAPLEALDLLRRLLAFVVKVRFFSVRTRLSVLWLRIESSKSGDIFIEGLCYGDMLENEAKEISEIFERSFEEPRTPKSETNSMAKVYFQTSNPEYKLNEEEDGARLSLFSAIIKQELYDQLRKTCQKKHSRATKKSVESGLFDDINSKWKEIVCKRYKFDCHEKEAKEVEFIEDYELRFWYDKYFKESSSSCRKLSVGIWGGQHQEEEEESSKAHEKKKSKHKAF</sequence>
<dbReference type="GO" id="GO:0046872">
    <property type="term" value="F:metal ion binding"/>
    <property type="evidence" value="ECO:0007669"/>
    <property type="project" value="UniProtKB-KW"/>
</dbReference>
<evidence type="ECO:0000256" key="2">
    <source>
        <dbReference type="SAM" id="MobiDB-lite"/>
    </source>
</evidence>
<reference evidence="3" key="1">
    <citation type="submission" date="2019-12" db="EMBL/GenBank/DDBJ databases">
        <title>Genome sequencing and annotation of Brassica cretica.</title>
        <authorList>
            <person name="Studholme D.J."/>
            <person name="Sarris P.F."/>
        </authorList>
    </citation>
    <scope>NUCLEOTIDE SEQUENCE</scope>
    <source>
        <strain evidence="3">PFS-001/15</strain>
        <tissue evidence="3">Leaf</tissue>
    </source>
</reference>
<dbReference type="EMBL" id="QGKW02002005">
    <property type="protein sequence ID" value="KAF2544030.1"/>
    <property type="molecule type" value="Genomic_DNA"/>
</dbReference>
<comment type="caution">
    <text evidence="3">The sequence shown here is derived from an EMBL/GenBank/DDBJ whole genome shotgun (WGS) entry which is preliminary data.</text>
</comment>
<dbReference type="PANTHER" id="PTHR43690:SF18">
    <property type="entry name" value="INSULIN-DEGRADING ENZYME-RELATED"/>
    <property type="match status" value="1"/>
</dbReference>
<dbReference type="Gene3D" id="3.30.830.10">
    <property type="entry name" value="Metalloenzyme, LuxS/M16 peptidase-like"/>
    <property type="match status" value="1"/>
</dbReference>
<evidence type="ECO:0000256" key="1">
    <source>
        <dbReference type="ARBA" id="ARBA00022723"/>
    </source>
</evidence>
<keyword evidence="1" id="KW-0479">Metal-binding</keyword>
<evidence type="ECO:0000313" key="4">
    <source>
        <dbReference type="Proteomes" id="UP000712281"/>
    </source>
</evidence>
<feature type="region of interest" description="Disordered" evidence="2">
    <location>
        <begin position="245"/>
        <end position="266"/>
    </location>
</feature>